<dbReference type="PANTHER" id="PTHR12589">
    <property type="entry name" value="PYRUVOYL TETRAHYDROBIOPTERIN SYNTHASE"/>
    <property type="match status" value="1"/>
</dbReference>
<dbReference type="GO" id="GO:0046872">
    <property type="term" value="F:metal ion binding"/>
    <property type="evidence" value="ECO:0007669"/>
    <property type="project" value="UniProtKB-KW"/>
</dbReference>
<accession>A0A855X350</accession>
<evidence type="ECO:0000256" key="8">
    <source>
        <dbReference type="ARBA" id="ARBA00023239"/>
    </source>
</evidence>
<comment type="catalytic activity">
    <reaction evidence="10">
        <text>7,8-dihydroneopterin 3'-triphosphate + H2O = 6-carboxy-5,6,7,8-tetrahydropterin + triphosphate + acetaldehyde + 2 H(+)</text>
        <dbReference type="Rhea" id="RHEA:27966"/>
        <dbReference type="ChEBI" id="CHEBI:15343"/>
        <dbReference type="ChEBI" id="CHEBI:15377"/>
        <dbReference type="ChEBI" id="CHEBI:15378"/>
        <dbReference type="ChEBI" id="CHEBI:18036"/>
        <dbReference type="ChEBI" id="CHEBI:58462"/>
        <dbReference type="ChEBI" id="CHEBI:61032"/>
        <dbReference type="EC" id="4.1.2.50"/>
    </reaction>
</comment>
<keyword evidence="6" id="KW-0479">Metal-binding</keyword>
<evidence type="ECO:0000256" key="3">
    <source>
        <dbReference type="ARBA" id="ARBA00008900"/>
    </source>
</evidence>
<comment type="cofactor">
    <cofactor evidence="1">
        <name>Zn(2+)</name>
        <dbReference type="ChEBI" id="CHEBI:29105"/>
    </cofactor>
</comment>
<dbReference type="GO" id="GO:0070497">
    <property type="term" value="F:6-carboxytetrahydropterin synthase activity"/>
    <property type="evidence" value="ECO:0007669"/>
    <property type="project" value="UniProtKB-EC"/>
</dbReference>
<evidence type="ECO:0000256" key="10">
    <source>
        <dbReference type="ARBA" id="ARBA00048807"/>
    </source>
</evidence>
<organism evidence="11 12">
    <name type="scientific">candidate division GN15 bacterium</name>
    <dbReference type="NCBI Taxonomy" id="2072418"/>
    <lineage>
        <taxon>Bacteria</taxon>
        <taxon>candidate division GN15</taxon>
    </lineage>
</organism>
<gene>
    <name evidence="11" type="ORF">C3F09_07555</name>
</gene>
<evidence type="ECO:0000256" key="5">
    <source>
        <dbReference type="ARBA" id="ARBA00018141"/>
    </source>
</evidence>
<evidence type="ECO:0000256" key="4">
    <source>
        <dbReference type="ARBA" id="ARBA00012982"/>
    </source>
</evidence>
<evidence type="ECO:0000256" key="7">
    <source>
        <dbReference type="ARBA" id="ARBA00022833"/>
    </source>
</evidence>
<evidence type="ECO:0000256" key="6">
    <source>
        <dbReference type="ARBA" id="ARBA00022723"/>
    </source>
</evidence>
<dbReference type="AlphaFoldDB" id="A0A855X350"/>
<name>A0A855X350_9BACT</name>
<comment type="similarity">
    <text evidence="3">Belongs to the PTPS family. QueD subfamily.</text>
</comment>
<dbReference type="EC" id="4.1.2.50" evidence="4"/>
<keyword evidence="8" id="KW-0456">Lyase</keyword>
<dbReference type="Gene3D" id="3.30.479.10">
    <property type="entry name" value="6-pyruvoyl tetrahydropterin synthase/QueD"/>
    <property type="match status" value="3"/>
</dbReference>
<reference evidence="11 12" key="1">
    <citation type="journal article" date="2018" name="ISME J.">
        <title>A methanotrophic archaeon couples anaerobic oxidation of methane to Fe(III) reduction.</title>
        <authorList>
            <person name="Cai C."/>
            <person name="Leu A.O."/>
            <person name="Xie G.J."/>
            <person name="Guo J."/>
            <person name="Feng Y."/>
            <person name="Zhao J.X."/>
            <person name="Tyson G.W."/>
            <person name="Yuan Z."/>
            <person name="Hu S."/>
        </authorList>
    </citation>
    <scope>NUCLEOTIDE SEQUENCE [LARGE SCALE GENOMIC DNA]</scope>
    <source>
        <strain evidence="11">FeB_12</strain>
    </source>
</reference>
<dbReference type="UniPathway" id="UPA00391"/>
<dbReference type="Proteomes" id="UP000250918">
    <property type="component" value="Unassembled WGS sequence"/>
</dbReference>
<protein>
    <recommendedName>
        <fullName evidence="5">6-carboxy-5,6,7,8-tetrahydropterin synthase</fullName>
        <ecNumber evidence="4">4.1.2.50</ecNumber>
    </recommendedName>
    <alternativeName>
        <fullName evidence="9">Queuosine biosynthesis protein QueD</fullName>
    </alternativeName>
</protein>
<dbReference type="EMBL" id="PQAP01000108">
    <property type="protein sequence ID" value="PWB71666.1"/>
    <property type="molecule type" value="Genomic_DNA"/>
</dbReference>
<evidence type="ECO:0000256" key="2">
    <source>
        <dbReference type="ARBA" id="ARBA00005061"/>
    </source>
</evidence>
<comment type="caution">
    <text evidence="11">The sequence shown here is derived from an EMBL/GenBank/DDBJ whole genome shotgun (WGS) entry which is preliminary data.</text>
</comment>
<dbReference type="SUPFAM" id="SSF55620">
    <property type="entry name" value="Tetrahydrobiopterin biosynthesis enzymes-like"/>
    <property type="match status" value="3"/>
</dbReference>
<evidence type="ECO:0000256" key="9">
    <source>
        <dbReference type="ARBA" id="ARBA00031449"/>
    </source>
</evidence>
<dbReference type="InterPro" id="IPR038418">
    <property type="entry name" value="6-PTP_synth/QueD_sf"/>
</dbReference>
<evidence type="ECO:0000313" key="11">
    <source>
        <dbReference type="EMBL" id="PWB71666.1"/>
    </source>
</evidence>
<proteinExistence type="inferred from homology"/>
<evidence type="ECO:0000313" key="12">
    <source>
        <dbReference type="Proteomes" id="UP000250918"/>
    </source>
</evidence>
<comment type="pathway">
    <text evidence="2">Purine metabolism; 7-cyano-7-deazaguanine biosynthesis.</text>
</comment>
<dbReference type="PANTHER" id="PTHR12589:SF7">
    <property type="entry name" value="6-PYRUVOYL TETRAHYDROBIOPTERIN SYNTHASE"/>
    <property type="match status" value="1"/>
</dbReference>
<dbReference type="InterPro" id="IPR007115">
    <property type="entry name" value="6-PTP_synth/QueD"/>
</dbReference>
<keyword evidence="7" id="KW-0862">Zinc</keyword>
<sequence>MRGSGRTESDSMYLTVSKRFEFSASVRPNRADWSDRENLAYFGPGATSKYGYGNNYTAYFVFHGPVDRRTGMLVDLAIIKPRLLELLAQRYDHKFVNADTPPFDRIPPTPENLAVHLLKDASSLFSDITARAVACHLDATPAIGASAYTDSRVEREYWIDFSAARRTYSPHLSDAENAALFGVASSKMGHGHNYRLRVTVAGDFTPEEGQIISHESSSAALESLRAMLDHKNLNEEVPKLVGSPITTESLARFTFQQLTASLPVARVKLYEMPNFFAEYRFDRQSSLALELPLQAAHRLHCDQLTDRENRAIYGKCNNPAGHGHGYRIEATVGGMLDERTGTLFNLIDLQNRLSKSLEPWQYRHLDLEIADFSSTPSTGENICLALWPRLNDALQSRLARLRLWETPNNRFTLRKELPGAA</sequence>
<dbReference type="Pfam" id="PF01242">
    <property type="entry name" value="PTPS"/>
    <property type="match status" value="3"/>
</dbReference>
<evidence type="ECO:0000256" key="1">
    <source>
        <dbReference type="ARBA" id="ARBA00001947"/>
    </source>
</evidence>